<reference evidence="1 2" key="1">
    <citation type="submission" date="2010-05" db="EMBL/GenBank/DDBJ databases">
        <authorList>
            <person name="Qin X."/>
            <person name="Bachman B."/>
            <person name="Battles P."/>
            <person name="Bell A."/>
            <person name="Bess C."/>
            <person name="Bickham C."/>
            <person name="Chaboub L."/>
            <person name="Chen D."/>
            <person name="Coyle M."/>
            <person name="Deiros D.R."/>
            <person name="Dinh H."/>
            <person name="Forbes L."/>
            <person name="Fowler G."/>
            <person name="Francisco L."/>
            <person name="Fu Q."/>
            <person name="Gubbala S."/>
            <person name="Hale W."/>
            <person name="Han Y."/>
            <person name="Hemphill L."/>
            <person name="Highlander S.K."/>
            <person name="Hirani K."/>
            <person name="Hogues M."/>
            <person name="Jackson L."/>
            <person name="Jakkamsetti A."/>
            <person name="Javaid M."/>
            <person name="Jiang H."/>
            <person name="Korchina V."/>
            <person name="Kovar C."/>
            <person name="Lara F."/>
            <person name="Lee S."/>
            <person name="Mata R."/>
            <person name="Mathew T."/>
            <person name="Moen C."/>
            <person name="Morales K."/>
            <person name="Munidasa M."/>
            <person name="Nazareth L."/>
            <person name="Ngo R."/>
            <person name="Nguyen L."/>
            <person name="Okwuonu G."/>
            <person name="Ongeri F."/>
            <person name="Patil S."/>
            <person name="Petrosino J."/>
            <person name="Pham C."/>
            <person name="Pham P."/>
            <person name="Pu L.-L."/>
            <person name="Puazo M."/>
            <person name="Raj R."/>
            <person name="Reid J."/>
            <person name="Rouhana J."/>
            <person name="Saada N."/>
            <person name="Shang Y."/>
            <person name="Simmons D."/>
            <person name="Thornton R."/>
            <person name="Warren J."/>
            <person name="Weissenberger G."/>
            <person name="Zhang J."/>
            <person name="Zhang L."/>
            <person name="Zhou C."/>
            <person name="Zhu D."/>
            <person name="Muzny D."/>
            <person name="Worley K."/>
            <person name="Gibbs R."/>
        </authorList>
    </citation>
    <scope>NUCLEOTIDE SEQUENCE [LARGE SCALE GENOMIC DNA]</scope>
    <source>
        <strain evidence="1 2">NAP08</strain>
    </source>
</reference>
<evidence type="ECO:0000313" key="2">
    <source>
        <dbReference type="Proteomes" id="UP000003227"/>
    </source>
</evidence>
<dbReference type="HOGENOM" id="CLU_3187028_0_0_9"/>
<dbReference type="AlphaFoldDB" id="D5Q538"/>
<gene>
    <name evidence="1" type="ORF">HMPREF0220_2020</name>
</gene>
<evidence type="ECO:0000313" key="1">
    <source>
        <dbReference type="EMBL" id="EFH06981.1"/>
    </source>
</evidence>
<dbReference type="EMBL" id="ADNX01000048">
    <property type="protein sequence ID" value="EFH06981.1"/>
    <property type="molecule type" value="Genomic_DNA"/>
</dbReference>
<dbReference type="Proteomes" id="UP000003227">
    <property type="component" value="Unassembled WGS sequence"/>
</dbReference>
<name>D5Q538_CLODI</name>
<proteinExistence type="predicted"/>
<organism evidence="1 2">
    <name type="scientific">Clostridioides difficile NAP08</name>
    <dbReference type="NCBI Taxonomy" id="525259"/>
    <lineage>
        <taxon>Bacteria</taxon>
        <taxon>Bacillati</taxon>
        <taxon>Bacillota</taxon>
        <taxon>Clostridia</taxon>
        <taxon>Peptostreptococcales</taxon>
        <taxon>Peptostreptococcaceae</taxon>
        <taxon>Clostridioides</taxon>
    </lineage>
</organism>
<comment type="caution">
    <text evidence="1">The sequence shown here is derived from an EMBL/GenBank/DDBJ whole genome shotgun (WGS) entry which is preliminary data.</text>
</comment>
<accession>D5Q538</accession>
<sequence length="46" mass="5378">MMSSISSLKSFKKSPHLNLYKYFYKKTNIVKNKKNISIKIVIANDN</sequence>
<protein>
    <submittedName>
        <fullName evidence="1">Uncharacterized protein</fullName>
    </submittedName>
</protein>